<evidence type="ECO:0000313" key="3">
    <source>
        <dbReference type="Proteomes" id="UP000464178"/>
    </source>
</evidence>
<name>A0A6P2CZX8_9BACT</name>
<organism evidence="2 3">
    <name type="scientific">Gemmata massiliana</name>
    <dbReference type="NCBI Taxonomy" id="1210884"/>
    <lineage>
        <taxon>Bacteria</taxon>
        <taxon>Pseudomonadati</taxon>
        <taxon>Planctomycetota</taxon>
        <taxon>Planctomycetia</taxon>
        <taxon>Gemmatales</taxon>
        <taxon>Gemmataceae</taxon>
        <taxon>Gemmata</taxon>
    </lineage>
</organism>
<keyword evidence="3" id="KW-1185">Reference proteome</keyword>
<accession>A0A6P2CZX8</accession>
<reference evidence="2 3" key="1">
    <citation type="submission" date="2019-05" db="EMBL/GenBank/DDBJ databases">
        <authorList>
            <consortium name="Science for Life Laboratories"/>
        </authorList>
    </citation>
    <scope>NUCLEOTIDE SEQUENCE [LARGE SCALE GENOMIC DNA]</scope>
    <source>
        <strain evidence="2">Soil9</strain>
    </source>
</reference>
<gene>
    <name evidence="2" type="ORF">SOIL9_33010</name>
</gene>
<proteinExistence type="predicted"/>
<dbReference type="Proteomes" id="UP000464178">
    <property type="component" value="Chromosome"/>
</dbReference>
<evidence type="ECO:0000313" key="2">
    <source>
        <dbReference type="EMBL" id="VTR94413.1"/>
    </source>
</evidence>
<dbReference type="AlphaFoldDB" id="A0A6P2CZX8"/>
<dbReference type="KEGG" id="gms:SOIL9_33010"/>
<dbReference type="EMBL" id="LR593886">
    <property type="protein sequence ID" value="VTR94413.1"/>
    <property type="molecule type" value="Genomic_DNA"/>
</dbReference>
<sequence length="113" mass="12616">MPVLPVNHFTWQCLRTVKRSKKPLTGRALRLVPSRRTKDGSFLTEMVEAGLMIRATGTVDDPFEATYSLTEQGEQAAEFGECEMPVKPKVIEPVAVERPKKPKKTKSMGRGSK</sequence>
<protein>
    <submittedName>
        <fullName evidence="2">Uncharacterized protein</fullName>
    </submittedName>
</protein>
<feature type="region of interest" description="Disordered" evidence="1">
    <location>
        <begin position="93"/>
        <end position="113"/>
    </location>
</feature>
<evidence type="ECO:0000256" key="1">
    <source>
        <dbReference type="SAM" id="MobiDB-lite"/>
    </source>
</evidence>
<feature type="compositionally biased region" description="Basic residues" evidence="1">
    <location>
        <begin position="100"/>
        <end position="113"/>
    </location>
</feature>
<dbReference type="RefSeq" id="WP_162668951.1">
    <property type="nucleotide sequence ID" value="NZ_LR593886.1"/>
</dbReference>